<organism evidence="7 8">
    <name type="scientific">Virgibacillus sediminis</name>
    <dbReference type="NCBI Taxonomy" id="202260"/>
    <lineage>
        <taxon>Bacteria</taxon>
        <taxon>Bacillati</taxon>
        <taxon>Bacillota</taxon>
        <taxon>Bacilli</taxon>
        <taxon>Bacillales</taxon>
        <taxon>Bacillaceae</taxon>
        <taxon>Virgibacillus</taxon>
    </lineage>
</organism>
<keyword evidence="8" id="KW-1185">Reference proteome</keyword>
<dbReference type="InterPro" id="IPR002938">
    <property type="entry name" value="FAD-bd"/>
</dbReference>
<evidence type="ECO:0000313" key="7">
    <source>
        <dbReference type="EMBL" id="MFC2947596.1"/>
    </source>
</evidence>
<gene>
    <name evidence="7" type="ORF">ACFODW_04425</name>
</gene>
<dbReference type="SUPFAM" id="SSF51905">
    <property type="entry name" value="FAD/NAD(P)-binding domain"/>
    <property type="match status" value="1"/>
</dbReference>
<dbReference type="EMBL" id="JBHRRZ010000008">
    <property type="protein sequence ID" value="MFC2947596.1"/>
    <property type="molecule type" value="Genomic_DNA"/>
</dbReference>
<dbReference type="InterPro" id="IPR050493">
    <property type="entry name" value="FAD-dep_Monooxygenase_BioMet"/>
</dbReference>
<dbReference type="Pfam" id="PF01494">
    <property type="entry name" value="FAD_binding_3"/>
    <property type="match status" value="1"/>
</dbReference>
<evidence type="ECO:0000256" key="1">
    <source>
        <dbReference type="ARBA" id="ARBA00001974"/>
    </source>
</evidence>
<proteinExistence type="predicted"/>
<dbReference type="InterPro" id="IPR036188">
    <property type="entry name" value="FAD/NAD-bd_sf"/>
</dbReference>
<dbReference type="RefSeq" id="WP_390303544.1">
    <property type="nucleotide sequence ID" value="NZ_JBHRRZ010000008.1"/>
</dbReference>
<dbReference type="Gene3D" id="3.50.50.60">
    <property type="entry name" value="FAD/NAD(P)-binding domain"/>
    <property type="match status" value="1"/>
</dbReference>
<name>A0ABV7A3E7_9BACI</name>
<evidence type="ECO:0000256" key="2">
    <source>
        <dbReference type="ARBA" id="ARBA00022630"/>
    </source>
</evidence>
<evidence type="ECO:0000256" key="3">
    <source>
        <dbReference type="ARBA" id="ARBA00022827"/>
    </source>
</evidence>
<evidence type="ECO:0000259" key="6">
    <source>
        <dbReference type="Pfam" id="PF01494"/>
    </source>
</evidence>
<dbReference type="PANTHER" id="PTHR13789:SF318">
    <property type="entry name" value="GERANYLGERANYL DIPHOSPHATE REDUCTASE"/>
    <property type="match status" value="1"/>
</dbReference>
<comment type="cofactor">
    <cofactor evidence="1">
        <name>FAD</name>
        <dbReference type="ChEBI" id="CHEBI:57692"/>
    </cofactor>
</comment>
<comment type="caution">
    <text evidence="7">The sequence shown here is derived from an EMBL/GenBank/DDBJ whole genome shotgun (WGS) entry which is preliminary data.</text>
</comment>
<sequence>MKNKSDLSVAIVGGGIGGAAAAVALHSKGIKANIYEQASDIRELGAGIGMRPPTVHFFKDWGIYEEIVQKSSISGYMAVLTAHGEVLVKEEWPVLTDNPKEDWARLIHRADLIETFFNQVPTENVHLKHRCKKVIEHEECVEIQFENGNRIEADLLIAADGIRSVVRQQIFSDVKPIYSGMHAYRTVLPEKEAFNLAPDDTFRVFVAESGSHVYLMPLPHRNQVSYDITVHSEDKSWKPVVSIEEILEHLQEFNPMFQKMADLAESFTCRAIYDIDPIDRWTSGRIALLGDAAHAMLHHRGQGANMAIQDGGVLAEAVMKADTIQEALKIYESLRKPINHEYQKLSRLTPNNKRGTAFPEKEILKF</sequence>
<dbReference type="GO" id="GO:0004497">
    <property type="term" value="F:monooxygenase activity"/>
    <property type="evidence" value="ECO:0007669"/>
    <property type="project" value="UniProtKB-KW"/>
</dbReference>
<dbReference type="PANTHER" id="PTHR13789">
    <property type="entry name" value="MONOOXYGENASE"/>
    <property type="match status" value="1"/>
</dbReference>
<dbReference type="PRINTS" id="PR00420">
    <property type="entry name" value="RNGMNOXGNASE"/>
</dbReference>
<accession>A0ABV7A3E7</accession>
<protein>
    <submittedName>
        <fullName evidence="7">FAD-dependent monooxygenase</fullName>
    </submittedName>
</protein>
<evidence type="ECO:0000313" key="8">
    <source>
        <dbReference type="Proteomes" id="UP001595387"/>
    </source>
</evidence>
<keyword evidence="3" id="KW-0274">FAD</keyword>
<dbReference type="Proteomes" id="UP001595387">
    <property type="component" value="Unassembled WGS sequence"/>
</dbReference>
<keyword evidence="2" id="KW-0285">Flavoprotein</keyword>
<keyword evidence="5 7" id="KW-0503">Monooxygenase</keyword>
<feature type="domain" description="FAD-binding" evidence="6">
    <location>
        <begin position="7"/>
        <end position="340"/>
    </location>
</feature>
<evidence type="ECO:0000256" key="5">
    <source>
        <dbReference type="ARBA" id="ARBA00023033"/>
    </source>
</evidence>
<evidence type="ECO:0000256" key="4">
    <source>
        <dbReference type="ARBA" id="ARBA00023002"/>
    </source>
</evidence>
<dbReference type="SUPFAM" id="SSF54373">
    <property type="entry name" value="FAD-linked reductases, C-terminal domain"/>
    <property type="match status" value="1"/>
</dbReference>
<reference evidence="8" key="1">
    <citation type="journal article" date="2019" name="Int. J. Syst. Evol. Microbiol.">
        <title>The Global Catalogue of Microorganisms (GCM) 10K type strain sequencing project: providing services to taxonomists for standard genome sequencing and annotation.</title>
        <authorList>
            <consortium name="The Broad Institute Genomics Platform"/>
            <consortium name="The Broad Institute Genome Sequencing Center for Infectious Disease"/>
            <person name="Wu L."/>
            <person name="Ma J."/>
        </authorList>
    </citation>
    <scope>NUCLEOTIDE SEQUENCE [LARGE SCALE GENOMIC DNA]</scope>
    <source>
        <strain evidence="8">KCTC 13193</strain>
    </source>
</reference>
<keyword evidence="4" id="KW-0560">Oxidoreductase</keyword>